<accession>A0A2H0D154</accession>
<reference evidence="2 3" key="1">
    <citation type="submission" date="2017-09" db="EMBL/GenBank/DDBJ databases">
        <title>Depth-based differentiation of microbial function through sediment-hosted aquifers and enrichment of novel symbionts in the deep terrestrial subsurface.</title>
        <authorList>
            <person name="Probst A.J."/>
            <person name="Ladd B."/>
            <person name="Jarett J.K."/>
            <person name="Geller-Mcgrath D.E."/>
            <person name="Sieber C.M."/>
            <person name="Emerson J.B."/>
            <person name="Anantharaman K."/>
            <person name="Thomas B.C."/>
            <person name="Malmstrom R."/>
            <person name="Stieglmeier M."/>
            <person name="Klingl A."/>
            <person name="Woyke T."/>
            <person name="Ryan C.M."/>
            <person name="Banfield J.F."/>
        </authorList>
    </citation>
    <scope>NUCLEOTIDE SEQUENCE [LARGE SCALE GENOMIC DNA]</scope>
    <source>
        <strain evidence="2">CG22_combo_CG10-13_8_21_14_all_39_9</strain>
    </source>
</reference>
<dbReference type="InterPro" id="IPR051549">
    <property type="entry name" value="PEP_Utilizing_Enz"/>
</dbReference>
<dbReference type="PANTHER" id="PTHR43615:SF1">
    <property type="entry name" value="PPDK_N DOMAIN-CONTAINING PROTEIN"/>
    <property type="match status" value="1"/>
</dbReference>
<dbReference type="GO" id="GO:0016772">
    <property type="term" value="F:transferase activity, transferring phosphorus-containing groups"/>
    <property type="evidence" value="ECO:0007669"/>
    <property type="project" value="InterPro"/>
</dbReference>
<feature type="domain" description="PEP-utilising enzyme mobile" evidence="1">
    <location>
        <begin position="2"/>
        <end position="43"/>
    </location>
</feature>
<dbReference type="AlphaFoldDB" id="A0A2H0D154"/>
<dbReference type="Pfam" id="PF00391">
    <property type="entry name" value="PEP-utilizers"/>
    <property type="match status" value="1"/>
</dbReference>
<evidence type="ECO:0000313" key="2">
    <source>
        <dbReference type="EMBL" id="PIP75885.1"/>
    </source>
</evidence>
<dbReference type="Proteomes" id="UP000230159">
    <property type="component" value="Unassembled WGS sequence"/>
</dbReference>
<gene>
    <name evidence="2" type="ORF">COW86_01205</name>
</gene>
<feature type="non-terminal residue" evidence="2">
    <location>
        <position position="1"/>
    </location>
</feature>
<dbReference type="InterPro" id="IPR008279">
    <property type="entry name" value="PEP-util_enz_mobile_dom"/>
</dbReference>
<comment type="caution">
    <text evidence="2">The sequence shown here is derived from an EMBL/GenBank/DDBJ whole genome shotgun (WGS) entry which is preliminary data.</text>
</comment>
<evidence type="ECO:0000259" key="1">
    <source>
        <dbReference type="Pfam" id="PF00391"/>
    </source>
</evidence>
<protein>
    <recommendedName>
        <fullName evidence="1">PEP-utilising enzyme mobile domain-containing protein</fullName>
    </recommendedName>
</protein>
<dbReference type="SUPFAM" id="SSF52009">
    <property type="entry name" value="Phosphohistidine domain"/>
    <property type="match status" value="1"/>
</dbReference>
<evidence type="ECO:0000313" key="3">
    <source>
        <dbReference type="Proteomes" id="UP000230159"/>
    </source>
</evidence>
<dbReference type="EMBL" id="PCTN01000054">
    <property type="protein sequence ID" value="PIP75885.1"/>
    <property type="molecule type" value="Genomic_DNA"/>
</dbReference>
<sequence length="52" mass="5608">NEGGILSHIAVFAREFKIPSIMSTKIATKVLKDGGLVEVDANKAVIKILKRS</sequence>
<proteinExistence type="predicted"/>
<dbReference type="Gene3D" id="3.50.30.10">
    <property type="entry name" value="Phosphohistidine domain"/>
    <property type="match status" value="1"/>
</dbReference>
<organism evidence="2 3">
    <name type="scientific">Candidatus Kuenenbacteria bacterium CG22_combo_CG10-13_8_21_14_all_39_9</name>
    <dbReference type="NCBI Taxonomy" id="1974621"/>
    <lineage>
        <taxon>Bacteria</taxon>
        <taxon>Candidatus Kueneniibacteriota</taxon>
    </lineage>
</organism>
<dbReference type="PANTHER" id="PTHR43615">
    <property type="entry name" value="PHOSPHOENOLPYRUVATE SYNTHASE-RELATED"/>
    <property type="match status" value="1"/>
</dbReference>
<name>A0A2H0D154_9BACT</name>
<dbReference type="InterPro" id="IPR036637">
    <property type="entry name" value="Phosphohistidine_dom_sf"/>
</dbReference>